<comment type="caution">
    <text evidence="2">The sequence shown here is derived from an EMBL/GenBank/DDBJ whole genome shotgun (WGS) entry which is preliminary data.</text>
</comment>
<accession>A0AB34JPT3</accession>
<feature type="compositionally biased region" description="Basic and acidic residues" evidence="1">
    <location>
        <begin position="224"/>
        <end position="242"/>
    </location>
</feature>
<feature type="compositionally biased region" description="Basic and acidic residues" evidence="1">
    <location>
        <begin position="1"/>
        <end position="13"/>
    </location>
</feature>
<feature type="region of interest" description="Disordered" evidence="1">
    <location>
        <begin position="212"/>
        <end position="271"/>
    </location>
</feature>
<feature type="region of interest" description="Disordered" evidence="1">
    <location>
        <begin position="152"/>
        <end position="192"/>
    </location>
</feature>
<sequence>MEHWRRERPRESGLRTFARKRSRTVDDENSPMQPCRVPTTPCASKTPGALPPTSAPEKRKFDSASLRPSLAKRRVVGTLKLPGGKRTTQTLHDYFKDVDAYPLEVEHSSHHRTNATEKLVGRVPPPSSSKATDEIIVDPVPTPCCTKAAEELVSPVGSFPSPPKTPPPRHGGGTSSHGEHWGEAGEEDTPPRSDELQLAARGVMRAPLMMRAPWSGQRMGDNNEEGRASSCRRDGAAGRERASPAAGVQGRPDGKVRVETARAPPSGSAPQRSLNVLEQLLLSAQRKEEEEKQLWKQLPTGHQVVQCEHWHDSRLVELMTLFQAEDSRVGASQMSGAIEWPSLVHLLVKADGSAIAYIWSQLGARCDSCVDEANLPRIHHLYVREACRKAHFGRRLLHWWRSRYALNVETFAVTDPNQGMRRLLQRNGCTHTLERSGFDGSAEHYHGIR</sequence>
<organism evidence="2 3">
    <name type="scientific">Prymnesium parvum</name>
    <name type="common">Toxic golden alga</name>
    <dbReference type="NCBI Taxonomy" id="97485"/>
    <lineage>
        <taxon>Eukaryota</taxon>
        <taxon>Haptista</taxon>
        <taxon>Haptophyta</taxon>
        <taxon>Prymnesiophyceae</taxon>
        <taxon>Prymnesiales</taxon>
        <taxon>Prymnesiaceae</taxon>
        <taxon>Prymnesium</taxon>
    </lineage>
</organism>
<name>A0AB34JPT3_PRYPA</name>
<dbReference type="AlphaFoldDB" id="A0AB34JPT3"/>
<gene>
    <name evidence="2" type="ORF">AB1Y20_017810</name>
</gene>
<feature type="compositionally biased region" description="Basic and acidic residues" evidence="1">
    <location>
        <begin position="177"/>
        <end position="192"/>
    </location>
</feature>
<evidence type="ECO:0000313" key="3">
    <source>
        <dbReference type="Proteomes" id="UP001515480"/>
    </source>
</evidence>
<dbReference type="InterPro" id="IPR016181">
    <property type="entry name" value="Acyl_CoA_acyltransferase"/>
</dbReference>
<dbReference type="SUPFAM" id="SSF55729">
    <property type="entry name" value="Acyl-CoA N-acyltransferases (Nat)"/>
    <property type="match status" value="1"/>
</dbReference>
<dbReference type="Proteomes" id="UP001515480">
    <property type="component" value="Unassembled WGS sequence"/>
</dbReference>
<dbReference type="EMBL" id="JBGBPQ010000006">
    <property type="protein sequence ID" value="KAL1522842.1"/>
    <property type="molecule type" value="Genomic_DNA"/>
</dbReference>
<feature type="region of interest" description="Disordered" evidence="1">
    <location>
        <begin position="107"/>
        <end position="139"/>
    </location>
</feature>
<evidence type="ECO:0008006" key="4">
    <source>
        <dbReference type="Google" id="ProtNLM"/>
    </source>
</evidence>
<feature type="compositionally biased region" description="Pro residues" evidence="1">
    <location>
        <begin position="160"/>
        <end position="169"/>
    </location>
</feature>
<proteinExistence type="predicted"/>
<protein>
    <recommendedName>
        <fullName evidence="4">N-acetyltransferase domain-containing protein</fullName>
    </recommendedName>
</protein>
<dbReference type="Gene3D" id="3.40.630.30">
    <property type="match status" value="1"/>
</dbReference>
<feature type="region of interest" description="Disordered" evidence="1">
    <location>
        <begin position="1"/>
        <end position="69"/>
    </location>
</feature>
<keyword evidence="3" id="KW-1185">Reference proteome</keyword>
<evidence type="ECO:0000313" key="2">
    <source>
        <dbReference type="EMBL" id="KAL1522842.1"/>
    </source>
</evidence>
<evidence type="ECO:0000256" key="1">
    <source>
        <dbReference type="SAM" id="MobiDB-lite"/>
    </source>
</evidence>
<reference evidence="2 3" key="1">
    <citation type="journal article" date="2024" name="Science">
        <title>Giant polyketide synthase enzymes in the biosynthesis of giant marine polyether toxins.</title>
        <authorList>
            <person name="Fallon T.R."/>
            <person name="Shende V.V."/>
            <person name="Wierzbicki I.H."/>
            <person name="Pendleton A.L."/>
            <person name="Watervoot N.F."/>
            <person name="Auber R.P."/>
            <person name="Gonzalez D.J."/>
            <person name="Wisecaver J.H."/>
            <person name="Moore B.S."/>
        </authorList>
    </citation>
    <scope>NUCLEOTIDE SEQUENCE [LARGE SCALE GENOMIC DNA]</scope>
    <source>
        <strain evidence="2 3">12B1</strain>
    </source>
</reference>